<dbReference type="EMBL" id="KV878891">
    <property type="protein sequence ID" value="OJJ86901.1"/>
    <property type="molecule type" value="Genomic_DNA"/>
</dbReference>
<organism evidence="8 9">
    <name type="scientific">Aspergillus glaucus CBS 516.65</name>
    <dbReference type="NCBI Taxonomy" id="1160497"/>
    <lineage>
        <taxon>Eukaryota</taxon>
        <taxon>Fungi</taxon>
        <taxon>Dikarya</taxon>
        <taxon>Ascomycota</taxon>
        <taxon>Pezizomycotina</taxon>
        <taxon>Eurotiomycetes</taxon>
        <taxon>Eurotiomycetidae</taxon>
        <taxon>Eurotiales</taxon>
        <taxon>Aspergillaceae</taxon>
        <taxon>Aspergillus</taxon>
        <taxon>Aspergillus subgen. Aspergillus</taxon>
    </lineage>
</organism>
<feature type="compositionally biased region" description="Polar residues" evidence="6">
    <location>
        <begin position="190"/>
        <end position="206"/>
    </location>
</feature>
<evidence type="ECO:0000256" key="3">
    <source>
        <dbReference type="ARBA" id="ARBA00023163"/>
    </source>
</evidence>
<sequence length="540" mass="59837">MDCPSPVYNLQPGQSPVDQGTRQHQQSPYMAKRLGNSPSVSPDTFEDHFFFCDPCPSENWMESSPDSVLSNWGLGSSHESTLSPLFSPQKVSLSGSFFDADHHQYRLPQDTADVPCSTTTTTGPATDSIKIERHSPLETSIDPFFDWTYDGDFNISYNFETYYPPSSSSEIPVSPSPQYETLAPTKAETKSTVSPSLSPPAFSNPSPVTPVKAEPQPDRADSRSSSSVSALHDTSDLPYSKLIYLALLSAIDRKLPLQGIYRWFEQNTNKGKEGSKGWQNSIRHNLSMNASFMPSREESPNGKRAVNYWRLTEDAIKRGGIHPTTRYRKHANQRKGLGSEAPAPQRQRSGARGGKATKITARNRGHAYADELPPASAAARYHSAAATATAQRQRQQQRQRQYYQQQAQQQQRLILPQLKLEQAQEQHQHGLQQRHQHQQQQPPNELYYYQRYTPCPTTALPGYSEPAPAASIDGFDLSNLVGRADPPPDIPVTSDMGGSESLPLELGVLCGMSYSTYDSPNGFFQDEQLPNGLPGGGWTS</sequence>
<comment type="subcellular location">
    <subcellularLocation>
        <location evidence="5">Nucleus</location>
    </subcellularLocation>
</comment>
<keyword evidence="1" id="KW-0805">Transcription regulation</keyword>
<keyword evidence="2 5" id="KW-0238">DNA-binding</keyword>
<feature type="compositionally biased region" description="Polar residues" evidence="6">
    <location>
        <begin position="11"/>
        <end position="28"/>
    </location>
</feature>
<dbReference type="GeneID" id="34460468"/>
<evidence type="ECO:0000313" key="9">
    <source>
        <dbReference type="Proteomes" id="UP000184300"/>
    </source>
</evidence>
<dbReference type="PANTHER" id="PTHR46078">
    <property type="entry name" value="FORKHEAD BOX PROTEIN J2 FAMILY MEMBER"/>
    <property type="match status" value="1"/>
</dbReference>
<dbReference type="OrthoDB" id="5954824at2759"/>
<dbReference type="Pfam" id="PF00250">
    <property type="entry name" value="Forkhead"/>
    <property type="match status" value="1"/>
</dbReference>
<dbReference type="Proteomes" id="UP000184300">
    <property type="component" value="Unassembled WGS sequence"/>
</dbReference>
<proteinExistence type="predicted"/>
<feature type="DNA-binding region" description="Fork-head" evidence="5">
    <location>
        <begin position="234"/>
        <end position="330"/>
    </location>
</feature>
<dbReference type="GO" id="GO:0000981">
    <property type="term" value="F:DNA-binding transcription factor activity, RNA polymerase II-specific"/>
    <property type="evidence" value="ECO:0007669"/>
    <property type="project" value="TreeGrafter"/>
</dbReference>
<dbReference type="InterPro" id="IPR036390">
    <property type="entry name" value="WH_DNA-bd_sf"/>
</dbReference>
<reference evidence="9" key="1">
    <citation type="journal article" date="2017" name="Genome Biol.">
        <title>Comparative genomics reveals high biological diversity and specific adaptations in the industrially and medically important fungal genus Aspergillus.</title>
        <authorList>
            <person name="de Vries R.P."/>
            <person name="Riley R."/>
            <person name="Wiebenga A."/>
            <person name="Aguilar-Osorio G."/>
            <person name="Amillis S."/>
            <person name="Uchima C.A."/>
            <person name="Anderluh G."/>
            <person name="Asadollahi M."/>
            <person name="Askin M."/>
            <person name="Barry K."/>
            <person name="Battaglia E."/>
            <person name="Bayram O."/>
            <person name="Benocci T."/>
            <person name="Braus-Stromeyer S.A."/>
            <person name="Caldana C."/>
            <person name="Canovas D."/>
            <person name="Cerqueira G.C."/>
            <person name="Chen F."/>
            <person name="Chen W."/>
            <person name="Choi C."/>
            <person name="Clum A."/>
            <person name="Dos Santos R.A."/>
            <person name="Damasio A.R."/>
            <person name="Diallinas G."/>
            <person name="Emri T."/>
            <person name="Fekete E."/>
            <person name="Flipphi M."/>
            <person name="Freyberg S."/>
            <person name="Gallo A."/>
            <person name="Gournas C."/>
            <person name="Habgood R."/>
            <person name="Hainaut M."/>
            <person name="Harispe M.L."/>
            <person name="Henrissat B."/>
            <person name="Hilden K.S."/>
            <person name="Hope R."/>
            <person name="Hossain A."/>
            <person name="Karabika E."/>
            <person name="Karaffa L."/>
            <person name="Karanyi Z."/>
            <person name="Krasevec N."/>
            <person name="Kuo A."/>
            <person name="Kusch H."/>
            <person name="LaButti K."/>
            <person name="Lagendijk E.L."/>
            <person name="Lapidus A."/>
            <person name="Levasseur A."/>
            <person name="Lindquist E."/>
            <person name="Lipzen A."/>
            <person name="Logrieco A.F."/>
            <person name="MacCabe A."/>
            <person name="Maekelae M.R."/>
            <person name="Malavazi I."/>
            <person name="Melin P."/>
            <person name="Meyer V."/>
            <person name="Mielnichuk N."/>
            <person name="Miskei M."/>
            <person name="Molnar A.P."/>
            <person name="Mule G."/>
            <person name="Ngan C.Y."/>
            <person name="Orejas M."/>
            <person name="Orosz E."/>
            <person name="Ouedraogo J.P."/>
            <person name="Overkamp K.M."/>
            <person name="Park H.-S."/>
            <person name="Perrone G."/>
            <person name="Piumi F."/>
            <person name="Punt P.J."/>
            <person name="Ram A.F."/>
            <person name="Ramon A."/>
            <person name="Rauscher S."/>
            <person name="Record E."/>
            <person name="Riano-Pachon D.M."/>
            <person name="Robert V."/>
            <person name="Roehrig J."/>
            <person name="Ruller R."/>
            <person name="Salamov A."/>
            <person name="Salih N.S."/>
            <person name="Samson R.A."/>
            <person name="Sandor E."/>
            <person name="Sanguinetti M."/>
            <person name="Schuetze T."/>
            <person name="Sepcic K."/>
            <person name="Shelest E."/>
            <person name="Sherlock G."/>
            <person name="Sophianopoulou V."/>
            <person name="Squina F.M."/>
            <person name="Sun H."/>
            <person name="Susca A."/>
            <person name="Todd R.B."/>
            <person name="Tsang A."/>
            <person name="Unkles S.E."/>
            <person name="van de Wiele N."/>
            <person name="van Rossen-Uffink D."/>
            <person name="Oliveira J.V."/>
            <person name="Vesth T.C."/>
            <person name="Visser J."/>
            <person name="Yu J.-H."/>
            <person name="Zhou M."/>
            <person name="Andersen M.R."/>
            <person name="Archer D.B."/>
            <person name="Baker S.E."/>
            <person name="Benoit I."/>
            <person name="Brakhage A.A."/>
            <person name="Braus G.H."/>
            <person name="Fischer R."/>
            <person name="Frisvad J.C."/>
            <person name="Goldman G.H."/>
            <person name="Houbraken J."/>
            <person name="Oakley B."/>
            <person name="Pocsi I."/>
            <person name="Scazzocchio C."/>
            <person name="Seiboth B."/>
            <person name="vanKuyk P.A."/>
            <person name="Wortman J."/>
            <person name="Dyer P.S."/>
            <person name="Grigoriev I.V."/>
        </authorList>
    </citation>
    <scope>NUCLEOTIDE SEQUENCE [LARGE SCALE GENOMIC DNA]</scope>
    <source>
        <strain evidence="9">CBS 516.65</strain>
    </source>
</reference>
<dbReference type="STRING" id="1160497.A0A1L9VSK6"/>
<feature type="region of interest" description="Disordered" evidence="6">
    <location>
        <begin position="479"/>
        <end position="498"/>
    </location>
</feature>
<evidence type="ECO:0000256" key="5">
    <source>
        <dbReference type="PROSITE-ProRule" id="PRU00089"/>
    </source>
</evidence>
<keyword evidence="4 5" id="KW-0539">Nucleus</keyword>
<keyword evidence="9" id="KW-1185">Reference proteome</keyword>
<dbReference type="GO" id="GO:0000978">
    <property type="term" value="F:RNA polymerase II cis-regulatory region sequence-specific DNA binding"/>
    <property type="evidence" value="ECO:0007669"/>
    <property type="project" value="TreeGrafter"/>
</dbReference>
<dbReference type="SMART" id="SM00339">
    <property type="entry name" value="FH"/>
    <property type="match status" value="1"/>
</dbReference>
<dbReference type="InterPro" id="IPR036388">
    <property type="entry name" value="WH-like_DNA-bd_sf"/>
</dbReference>
<dbReference type="AlphaFoldDB" id="A0A1L9VSK6"/>
<dbReference type="SUPFAM" id="SSF46785">
    <property type="entry name" value="Winged helix' DNA-binding domain"/>
    <property type="match status" value="1"/>
</dbReference>
<evidence type="ECO:0000256" key="1">
    <source>
        <dbReference type="ARBA" id="ARBA00023015"/>
    </source>
</evidence>
<keyword evidence="3" id="KW-0804">Transcription</keyword>
<evidence type="ECO:0000256" key="2">
    <source>
        <dbReference type="ARBA" id="ARBA00023125"/>
    </source>
</evidence>
<feature type="region of interest" description="Disordered" evidence="6">
    <location>
        <begin position="167"/>
        <end position="232"/>
    </location>
</feature>
<evidence type="ECO:0000313" key="8">
    <source>
        <dbReference type="EMBL" id="OJJ86901.1"/>
    </source>
</evidence>
<evidence type="ECO:0000256" key="4">
    <source>
        <dbReference type="ARBA" id="ARBA00023242"/>
    </source>
</evidence>
<gene>
    <name evidence="8" type="ORF">ASPGLDRAFT_32652</name>
</gene>
<dbReference type="InterPro" id="IPR030456">
    <property type="entry name" value="TF_fork_head_CS_2"/>
</dbReference>
<feature type="compositionally biased region" description="Low complexity" evidence="6">
    <location>
        <begin position="375"/>
        <end position="404"/>
    </location>
</feature>
<evidence type="ECO:0000259" key="7">
    <source>
        <dbReference type="PROSITE" id="PS50039"/>
    </source>
</evidence>
<dbReference type="InterPro" id="IPR045912">
    <property type="entry name" value="FOXJ2/3-like"/>
</dbReference>
<dbReference type="GO" id="GO:0005634">
    <property type="term" value="C:nucleus"/>
    <property type="evidence" value="ECO:0007669"/>
    <property type="project" value="UniProtKB-SubCell"/>
</dbReference>
<feature type="domain" description="Fork-head" evidence="7">
    <location>
        <begin position="234"/>
        <end position="330"/>
    </location>
</feature>
<feature type="compositionally biased region" description="Low complexity" evidence="6">
    <location>
        <begin position="167"/>
        <end position="177"/>
    </location>
</feature>
<feature type="region of interest" description="Disordered" evidence="6">
    <location>
        <begin position="1"/>
        <end position="38"/>
    </location>
</feature>
<accession>A0A1L9VSK6</accession>
<feature type="region of interest" description="Disordered" evidence="6">
    <location>
        <begin position="320"/>
        <end position="404"/>
    </location>
</feature>
<dbReference type="InterPro" id="IPR001766">
    <property type="entry name" value="Fork_head_dom"/>
</dbReference>
<evidence type="ECO:0000256" key="6">
    <source>
        <dbReference type="SAM" id="MobiDB-lite"/>
    </source>
</evidence>
<dbReference type="PANTHER" id="PTHR46078:SF2">
    <property type="entry name" value="FORK-HEAD DOMAIN-CONTAINING PROTEIN"/>
    <property type="match status" value="1"/>
</dbReference>
<protein>
    <recommendedName>
        <fullName evidence="7">Fork-head domain-containing protein</fullName>
    </recommendedName>
</protein>
<name>A0A1L9VSK6_ASPGL</name>
<dbReference type="PROSITE" id="PS50039">
    <property type="entry name" value="FORK_HEAD_3"/>
    <property type="match status" value="1"/>
</dbReference>
<dbReference type="RefSeq" id="XP_022403590.1">
    <property type="nucleotide sequence ID" value="XM_022544207.1"/>
</dbReference>
<dbReference type="Gene3D" id="1.10.10.10">
    <property type="entry name" value="Winged helix-like DNA-binding domain superfamily/Winged helix DNA-binding domain"/>
    <property type="match status" value="1"/>
</dbReference>
<feature type="region of interest" description="Disordered" evidence="6">
    <location>
        <begin position="422"/>
        <end position="441"/>
    </location>
</feature>
<dbReference type="VEuPathDB" id="FungiDB:ASPGLDRAFT_32652"/>
<dbReference type="PROSITE" id="PS00658">
    <property type="entry name" value="FORK_HEAD_2"/>
    <property type="match status" value="1"/>
</dbReference>